<evidence type="ECO:0000313" key="1">
    <source>
        <dbReference type="EMBL" id="AVO34408.1"/>
    </source>
</evidence>
<dbReference type="InterPro" id="IPR023614">
    <property type="entry name" value="Porin_dom_sf"/>
</dbReference>
<dbReference type="OrthoDB" id="110323at2"/>
<protein>
    <recommendedName>
        <fullName evidence="3">Transporter</fullName>
    </recommendedName>
</protein>
<keyword evidence="2" id="KW-1185">Reference proteome</keyword>
<reference evidence="1 2" key="1">
    <citation type="submission" date="2018-03" db="EMBL/GenBank/DDBJ databases">
        <title>Genome sequencing of Ottowia sp.</title>
        <authorList>
            <person name="Kim S.-J."/>
            <person name="Heo J."/>
            <person name="Kwon S.-W."/>
        </authorList>
    </citation>
    <scope>NUCLEOTIDE SEQUENCE [LARGE SCALE GENOMIC DNA]</scope>
    <source>
        <strain evidence="1 2">KADR8-3</strain>
    </source>
</reference>
<evidence type="ECO:0000313" key="2">
    <source>
        <dbReference type="Proteomes" id="UP000239709"/>
    </source>
</evidence>
<organism evidence="1 2">
    <name type="scientific">Ottowia oryzae</name>
    <dbReference type="NCBI Taxonomy" id="2109914"/>
    <lineage>
        <taxon>Bacteria</taxon>
        <taxon>Pseudomonadati</taxon>
        <taxon>Pseudomonadota</taxon>
        <taxon>Betaproteobacteria</taxon>
        <taxon>Burkholderiales</taxon>
        <taxon>Comamonadaceae</taxon>
        <taxon>Ottowia</taxon>
    </lineage>
</organism>
<dbReference type="EMBL" id="CP027666">
    <property type="protein sequence ID" value="AVO34408.1"/>
    <property type="molecule type" value="Genomic_DNA"/>
</dbReference>
<sequence length="346" mass="36911">MWPAGRLPAKPSIIGGNRPIVRNGCTPSRFIALLAPSQCEWFVLSLMMPSVASPIGLGPQDGLVAPPAEGCLSAVRRFVKILPDTEIAMSIPITFILPRGAVAALLLLAGFTPSAYAAHPLISDDSGTQGAGIWQLEVNTDHTRTRDDGQTAWARQLNTTLTRGVTDELDVAANVPLQRNSASGEPAQSGVADVTVQAKWRFYDNKQGWSLALRPAVTLPTGSDSKGLGNGRATAAATLISTLEAGDWTWLANAGYTFNDNRLGDRKHLWAASTALLYKLTEQWSLVADVGASRGTDASASRTNKFAVLGTIYHLNDKTDLDIGWRRSLGAKPVSNTVGVGLTLRW</sequence>
<dbReference type="Gene3D" id="2.40.160.10">
    <property type="entry name" value="Porin"/>
    <property type="match status" value="1"/>
</dbReference>
<dbReference type="Proteomes" id="UP000239709">
    <property type="component" value="Chromosome"/>
</dbReference>
<proteinExistence type="predicted"/>
<dbReference type="KEGG" id="otk:C6570_09340"/>
<evidence type="ECO:0008006" key="3">
    <source>
        <dbReference type="Google" id="ProtNLM"/>
    </source>
</evidence>
<name>A0A2S0MEV9_9BURK</name>
<gene>
    <name evidence="1" type="ORF">C6570_09340</name>
</gene>
<dbReference type="SUPFAM" id="SSF56935">
    <property type="entry name" value="Porins"/>
    <property type="match status" value="1"/>
</dbReference>
<dbReference type="AlphaFoldDB" id="A0A2S0MEV9"/>
<accession>A0A2S0MEV9</accession>